<proteinExistence type="predicted"/>
<evidence type="ECO:0000313" key="1">
    <source>
        <dbReference type="EMBL" id="CAL1715645.1"/>
    </source>
</evidence>
<accession>A0ABP1E6T7</accession>
<name>A0ABP1E6T7_9APHY</name>
<reference evidence="2" key="1">
    <citation type="submission" date="2024-04" db="EMBL/GenBank/DDBJ databases">
        <authorList>
            <person name="Shaw F."/>
            <person name="Minotto A."/>
        </authorList>
    </citation>
    <scope>NUCLEOTIDE SEQUENCE [LARGE SCALE GENOMIC DNA]</scope>
</reference>
<organism evidence="1 2">
    <name type="scientific">Somion occarium</name>
    <dbReference type="NCBI Taxonomy" id="3059160"/>
    <lineage>
        <taxon>Eukaryota</taxon>
        <taxon>Fungi</taxon>
        <taxon>Dikarya</taxon>
        <taxon>Basidiomycota</taxon>
        <taxon>Agaricomycotina</taxon>
        <taxon>Agaricomycetes</taxon>
        <taxon>Polyporales</taxon>
        <taxon>Cerrenaceae</taxon>
        <taxon>Somion</taxon>
    </lineage>
</organism>
<keyword evidence="2" id="KW-1185">Reference proteome</keyword>
<sequence>MGQIFVSLKATGEDQVMLEVQFLPLPSRPSTSVDHQQDRTGRHVFISLRTSGTRKHVKRRLARAERFRPTVLASSCYHSGHGTNQTVSPEMRAYNLFKQFLVHCFSPSVLSKQHILQGGGICAQHSRNIRSSCHCRRTNDQCHNTINVCRVFTSVLSCADSPFISVPNDDERLCSYTLAAFLLASKSEMGHRVFVSTTDPTGETETAKSVLIFHEGRRFALLTVQNGPLLSRLSRKHVASVKAEGRNILHPTLESYYPVPTRPGDSPLRVRFAEN</sequence>
<evidence type="ECO:0000313" key="2">
    <source>
        <dbReference type="Proteomes" id="UP001497453"/>
    </source>
</evidence>
<gene>
    <name evidence="1" type="ORF">GFSPODELE1_LOCUS10341</name>
</gene>
<dbReference type="EMBL" id="OZ037951">
    <property type="protein sequence ID" value="CAL1715645.1"/>
    <property type="molecule type" value="Genomic_DNA"/>
</dbReference>
<protein>
    <submittedName>
        <fullName evidence="1">Uncharacterized protein</fullName>
    </submittedName>
</protein>
<dbReference type="Proteomes" id="UP001497453">
    <property type="component" value="Chromosome 8"/>
</dbReference>